<evidence type="ECO:0000313" key="2">
    <source>
        <dbReference type="EMBL" id="RPB04142.1"/>
    </source>
</evidence>
<evidence type="ECO:0000256" key="1">
    <source>
        <dbReference type="SAM" id="SignalP"/>
    </source>
</evidence>
<dbReference type="AlphaFoldDB" id="A0A3N4K4K4"/>
<dbReference type="EMBL" id="ML120359">
    <property type="protein sequence ID" value="RPB04142.1"/>
    <property type="molecule type" value="Genomic_DNA"/>
</dbReference>
<feature type="signal peptide" evidence="1">
    <location>
        <begin position="1"/>
        <end position="23"/>
    </location>
</feature>
<organism evidence="2 3">
    <name type="scientific">Choiromyces venosus 120613-1</name>
    <dbReference type="NCBI Taxonomy" id="1336337"/>
    <lineage>
        <taxon>Eukaryota</taxon>
        <taxon>Fungi</taxon>
        <taxon>Dikarya</taxon>
        <taxon>Ascomycota</taxon>
        <taxon>Pezizomycotina</taxon>
        <taxon>Pezizomycetes</taxon>
        <taxon>Pezizales</taxon>
        <taxon>Tuberaceae</taxon>
        <taxon>Choiromyces</taxon>
    </lineage>
</organism>
<accession>A0A3N4K4K4</accession>
<feature type="chain" id="PRO_5018209403" description="Extracellular membrane protein CFEM domain-containing protein" evidence="1">
    <location>
        <begin position="24"/>
        <end position="265"/>
    </location>
</feature>
<evidence type="ECO:0008006" key="4">
    <source>
        <dbReference type="Google" id="ProtNLM"/>
    </source>
</evidence>
<dbReference type="OrthoDB" id="5985073at2759"/>
<protein>
    <recommendedName>
        <fullName evidence="4">Extracellular membrane protein CFEM domain-containing protein</fullName>
    </recommendedName>
</protein>
<keyword evidence="3" id="KW-1185">Reference proteome</keyword>
<reference evidence="2 3" key="1">
    <citation type="journal article" date="2018" name="Nat. Ecol. Evol.">
        <title>Pezizomycetes genomes reveal the molecular basis of ectomycorrhizal truffle lifestyle.</title>
        <authorList>
            <person name="Murat C."/>
            <person name="Payen T."/>
            <person name="Noel B."/>
            <person name="Kuo A."/>
            <person name="Morin E."/>
            <person name="Chen J."/>
            <person name="Kohler A."/>
            <person name="Krizsan K."/>
            <person name="Balestrini R."/>
            <person name="Da Silva C."/>
            <person name="Montanini B."/>
            <person name="Hainaut M."/>
            <person name="Levati E."/>
            <person name="Barry K.W."/>
            <person name="Belfiori B."/>
            <person name="Cichocki N."/>
            <person name="Clum A."/>
            <person name="Dockter R.B."/>
            <person name="Fauchery L."/>
            <person name="Guy J."/>
            <person name="Iotti M."/>
            <person name="Le Tacon F."/>
            <person name="Lindquist E.A."/>
            <person name="Lipzen A."/>
            <person name="Malagnac F."/>
            <person name="Mello A."/>
            <person name="Molinier V."/>
            <person name="Miyauchi S."/>
            <person name="Poulain J."/>
            <person name="Riccioni C."/>
            <person name="Rubini A."/>
            <person name="Sitrit Y."/>
            <person name="Splivallo R."/>
            <person name="Traeger S."/>
            <person name="Wang M."/>
            <person name="Zifcakova L."/>
            <person name="Wipf D."/>
            <person name="Zambonelli A."/>
            <person name="Paolocci F."/>
            <person name="Nowrousian M."/>
            <person name="Ottonello S."/>
            <person name="Baldrian P."/>
            <person name="Spatafora J.W."/>
            <person name="Henrissat B."/>
            <person name="Nagy L.G."/>
            <person name="Aury J.M."/>
            <person name="Wincker P."/>
            <person name="Grigoriev I.V."/>
            <person name="Bonfante P."/>
            <person name="Martin F.M."/>
        </authorList>
    </citation>
    <scope>NUCLEOTIDE SEQUENCE [LARGE SCALE GENOMIC DNA]</scope>
    <source>
        <strain evidence="2 3">120613-1</strain>
    </source>
</reference>
<dbReference type="Proteomes" id="UP000276215">
    <property type="component" value="Unassembled WGS sequence"/>
</dbReference>
<keyword evidence="1" id="KW-0732">Signal</keyword>
<name>A0A3N4K4K4_9PEZI</name>
<sequence length="265" mass="29058">MKRHHSLSILVILTIIFWNPSNALLDQGFNVTRANWFFNGILKPETVAQLPEACVTAYTKSIDCNLTILMSPNVDLKKSTLEDACEPECATSLLTYERGVREACAGADLKALGLSQSWLSAVINGQAGILLYWKQCLREMGTEKICDISQSDYEIACEAITAETANSAAVREFCSDTCLTQTVVLNVPTEENLDDMKEMCKTNITDFPFIEAMQFAGLIKRDNDGSVIAANATVKVSSRGSRSAVGWGMEVLLGVTLLMCFLTLF</sequence>
<evidence type="ECO:0000313" key="3">
    <source>
        <dbReference type="Proteomes" id="UP000276215"/>
    </source>
</evidence>
<proteinExistence type="predicted"/>
<gene>
    <name evidence="2" type="ORF">L873DRAFT_1729979</name>
</gene>